<organism evidence="2">
    <name type="scientific">freshwater metagenome</name>
    <dbReference type="NCBI Taxonomy" id="449393"/>
    <lineage>
        <taxon>unclassified sequences</taxon>
        <taxon>metagenomes</taxon>
        <taxon>ecological metagenomes</taxon>
    </lineage>
</organism>
<accession>A0A6J7QR14</accession>
<dbReference type="PROSITE" id="PS50887">
    <property type="entry name" value="GGDEF"/>
    <property type="match status" value="1"/>
</dbReference>
<sequence length="82" mass="8663">MGIDQSTAVQRLQLLQAAVASEEWETIGAGLSPTFSVGIVEVAPDAVGDVSSVAREAVHHADLAMQRAKREGRNRIVVANPL</sequence>
<dbReference type="Gene3D" id="3.30.70.270">
    <property type="match status" value="1"/>
</dbReference>
<proteinExistence type="predicted"/>
<evidence type="ECO:0000259" key="1">
    <source>
        <dbReference type="PROSITE" id="PS50887"/>
    </source>
</evidence>
<gene>
    <name evidence="2" type="ORF">UFOPK3992_01614</name>
</gene>
<name>A0A6J7QR14_9ZZZZ</name>
<feature type="domain" description="GGDEF" evidence="1">
    <location>
        <begin position="1"/>
        <end position="81"/>
    </location>
</feature>
<dbReference type="EMBL" id="CAFBOZ010000267">
    <property type="protein sequence ID" value="CAB5019336.1"/>
    <property type="molecule type" value="Genomic_DNA"/>
</dbReference>
<evidence type="ECO:0000313" key="2">
    <source>
        <dbReference type="EMBL" id="CAB5019336.1"/>
    </source>
</evidence>
<dbReference type="InterPro" id="IPR043128">
    <property type="entry name" value="Rev_trsase/Diguanyl_cyclase"/>
</dbReference>
<protein>
    <submittedName>
        <fullName evidence="2">Unannotated protein</fullName>
    </submittedName>
</protein>
<dbReference type="InterPro" id="IPR000160">
    <property type="entry name" value="GGDEF_dom"/>
</dbReference>
<dbReference type="AlphaFoldDB" id="A0A6J7QR14"/>
<dbReference type="InterPro" id="IPR029787">
    <property type="entry name" value="Nucleotide_cyclase"/>
</dbReference>
<dbReference type="SUPFAM" id="SSF55073">
    <property type="entry name" value="Nucleotide cyclase"/>
    <property type="match status" value="1"/>
</dbReference>
<reference evidence="2" key="1">
    <citation type="submission" date="2020-05" db="EMBL/GenBank/DDBJ databases">
        <authorList>
            <person name="Chiriac C."/>
            <person name="Salcher M."/>
            <person name="Ghai R."/>
            <person name="Kavagutti S V."/>
        </authorList>
    </citation>
    <scope>NUCLEOTIDE SEQUENCE</scope>
</reference>